<accession>A0A841KPP7</accession>
<dbReference type="InterPro" id="IPR052411">
    <property type="entry name" value="c-mor_Regulatory_Protein"/>
</dbReference>
<dbReference type="PANTHER" id="PTHR37812">
    <property type="entry name" value="MU-LIKE PROPHAGE FLUMU PROTEIN C"/>
    <property type="match status" value="1"/>
</dbReference>
<comment type="caution">
    <text evidence="2">The sequence shown here is derived from an EMBL/GenBank/DDBJ whole genome shotgun (WGS) entry which is preliminary data.</text>
</comment>
<dbReference type="Gene3D" id="1.10.10.60">
    <property type="entry name" value="Homeodomain-like"/>
    <property type="match status" value="1"/>
</dbReference>
<protein>
    <recommendedName>
        <fullName evidence="1">Mor transcription activator domain-containing protein</fullName>
    </recommendedName>
</protein>
<organism evidence="2 3">
    <name type="scientific">Anaerosolibacter carboniphilus</name>
    <dbReference type="NCBI Taxonomy" id="1417629"/>
    <lineage>
        <taxon>Bacteria</taxon>
        <taxon>Bacillati</taxon>
        <taxon>Bacillota</taxon>
        <taxon>Clostridia</taxon>
        <taxon>Peptostreptococcales</taxon>
        <taxon>Thermotaleaceae</taxon>
        <taxon>Anaerosolibacter</taxon>
    </lineage>
</organism>
<evidence type="ECO:0000313" key="2">
    <source>
        <dbReference type="EMBL" id="MBB6214068.1"/>
    </source>
</evidence>
<reference evidence="2 3" key="1">
    <citation type="submission" date="2020-08" db="EMBL/GenBank/DDBJ databases">
        <title>Genomic Encyclopedia of Type Strains, Phase IV (KMG-IV): sequencing the most valuable type-strain genomes for metagenomic binning, comparative biology and taxonomic classification.</title>
        <authorList>
            <person name="Goeker M."/>
        </authorList>
    </citation>
    <scope>NUCLEOTIDE SEQUENCE [LARGE SCALE GENOMIC DNA]</scope>
    <source>
        <strain evidence="2 3">DSM 103526</strain>
    </source>
</reference>
<evidence type="ECO:0000313" key="3">
    <source>
        <dbReference type="Proteomes" id="UP000579281"/>
    </source>
</evidence>
<dbReference type="SUPFAM" id="SSF46689">
    <property type="entry name" value="Homeodomain-like"/>
    <property type="match status" value="1"/>
</dbReference>
<gene>
    <name evidence="2" type="ORF">HNQ80_000137</name>
</gene>
<dbReference type="RefSeq" id="WP_207726800.1">
    <property type="nucleotide sequence ID" value="NZ_JACHEN010000001.1"/>
</dbReference>
<sequence>MKDNLINELKQKLTPDLIPYPYNEWAEIIGSENLYELAQELGGATVYIPKPEILIREVRNKSIQEEFTGFNYGELSKKYRLSERWIREICDNKGGK</sequence>
<keyword evidence="3" id="KW-1185">Reference proteome</keyword>
<dbReference type="Proteomes" id="UP000579281">
    <property type="component" value="Unassembled WGS sequence"/>
</dbReference>
<evidence type="ECO:0000259" key="1">
    <source>
        <dbReference type="Pfam" id="PF08765"/>
    </source>
</evidence>
<dbReference type="InterPro" id="IPR009057">
    <property type="entry name" value="Homeodomain-like_sf"/>
</dbReference>
<dbReference type="Pfam" id="PF08765">
    <property type="entry name" value="Mor"/>
    <property type="match status" value="1"/>
</dbReference>
<feature type="domain" description="Mor transcription activator" evidence="1">
    <location>
        <begin position="4"/>
        <end position="90"/>
    </location>
</feature>
<name>A0A841KPP7_9FIRM</name>
<dbReference type="PANTHER" id="PTHR37812:SF1">
    <property type="entry name" value="MU-LIKE PROPHAGE FLUMU PROTEIN C"/>
    <property type="match status" value="1"/>
</dbReference>
<dbReference type="InterPro" id="IPR014875">
    <property type="entry name" value="Mor_transcription_activator"/>
</dbReference>
<proteinExistence type="predicted"/>
<dbReference type="AlphaFoldDB" id="A0A841KPP7"/>
<dbReference type="EMBL" id="JACHEN010000001">
    <property type="protein sequence ID" value="MBB6214068.1"/>
    <property type="molecule type" value="Genomic_DNA"/>
</dbReference>